<feature type="region of interest" description="Disordered" evidence="1">
    <location>
        <begin position="1"/>
        <end position="36"/>
    </location>
</feature>
<organism evidence="2 3">
    <name type="scientific">Pholiota conissans</name>
    <dbReference type="NCBI Taxonomy" id="109636"/>
    <lineage>
        <taxon>Eukaryota</taxon>
        <taxon>Fungi</taxon>
        <taxon>Dikarya</taxon>
        <taxon>Basidiomycota</taxon>
        <taxon>Agaricomycotina</taxon>
        <taxon>Agaricomycetes</taxon>
        <taxon>Agaricomycetidae</taxon>
        <taxon>Agaricales</taxon>
        <taxon>Agaricineae</taxon>
        <taxon>Strophariaceae</taxon>
        <taxon>Pholiota</taxon>
    </lineage>
</organism>
<sequence length="409" mass="44736">MSYSPQPLSQINAQSVDSNGSTSRTHPTPQQRFNQLPPSYVCQGYLYATNSERTPAWRSGLPRPNSQLMDNSNATSPNPSVASILEAARKAAGLPIPTVVERTLPQLLIPPVYSDAKSREHDRLPSASTPSNIALRASTSRMSHRSNTSIGPPSFTVHASSSHTTAPKNPIPIYFDIAGTQYCYYEEGEDLEYSRMVDEFFASYDGNNTFSASSSSSSSSSVSSSSSTSSHPSPSSSSSVPPLDLPSPPYLYPSQTHPHPTDHRSFDLNVAFNHLHAQGPAQHRPPATIPCFYCSKALLLGDEEETRYRHLPPTQENPVGIVYMCGECEWPYHIVHEQEQEARKRKRDEEEKEGASKRVRGVSEGKGAAGTQSTKAQPRGRGEGVKKAAPTRRSKKGKEKENAIPIKTD</sequence>
<feature type="region of interest" description="Disordered" evidence="1">
    <location>
        <begin position="56"/>
        <end position="79"/>
    </location>
</feature>
<comment type="caution">
    <text evidence="2">The sequence shown here is derived from an EMBL/GenBank/DDBJ whole genome shotgun (WGS) entry which is preliminary data.</text>
</comment>
<evidence type="ECO:0000313" key="2">
    <source>
        <dbReference type="EMBL" id="KAF9473816.1"/>
    </source>
</evidence>
<dbReference type="AlphaFoldDB" id="A0A9P5YRH8"/>
<feature type="compositionally biased region" description="Basic and acidic residues" evidence="1">
    <location>
        <begin position="341"/>
        <end position="356"/>
    </location>
</feature>
<name>A0A9P5YRH8_9AGAR</name>
<dbReference type="EMBL" id="MU155414">
    <property type="protein sequence ID" value="KAF9473816.1"/>
    <property type="molecule type" value="Genomic_DNA"/>
</dbReference>
<feature type="compositionally biased region" description="Low complexity" evidence="1">
    <location>
        <begin position="212"/>
        <end position="242"/>
    </location>
</feature>
<protein>
    <submittedName>
        <fullName evidence="2">Uncharacterized protein</fullName>
    </submittedName>
</protein>
<accession>A0A9P5YRH8</accession>
<feature type="compositionally biased region" description="Polar residues" evidence="1">
    <location>
        <begin position="64"/>
        <end position="79"/>
    </location>
</feature>
<evidence type="ECO:0000256" key="1">
    <source>
        <dbReference type="SAM" id="MobiDB-lite"/>
    </source>
</evidence>
<proteinExistence type="predicted"/>
<feature type="compositionally biased region" description="Basic and acidic residues" evidence="1">
    <location>
        <begin position="398"/>
        <end position="409"/>
    </location>
</feature>
<gene>
    <name evidence="2" type="ORF">BDN70DRAFT_899460</name>
</gene>
<dbReference type="Proteomes" id="UP000807469">
    <property type="component" value="Unassembled WGS sequence"/>
</dbReference>
<reference evidence="2" key="1">
    <citation type="submission" date="2020-11" db="EMBL/GenBank/DDBJ databases">
        <authorList>
            <consortium name="DOE Joint Genome Institute"/>
            <person name="Ahrendt S."/>
            <person name="Riley R."/>
            <person name="Andreopoulos W."/>
            <person name="Labutti K."/>
            <person name="Pangilinan J."/>
            <person name="Ruiz-Duenas F.J."/>
            <person name="Barrasa J.M."/>
            <person name="Sanchez-Garcia M."/>
            <person name="Camarero S."/>
            <person name="Miyauchi S."/>
            <person name="Serrano A."/>
            <person name="Linde D."/>
            <person name="Babiker R."/>
            <person name="Drula E."/>
            <person name="Ayuso-Fernandez I."/>
            <person name="Pacheco R."/>
            <person name="Padilla G."/>
            <person name="Ferreira P."/>
            <person name="Barriuso J."/>
            <person name="Kellner H."/>
            <person name="Castanera R."/>
            <person name="Alfaro M."/>
            <person name="Ramirez L."/>
            <person name="Pisabarro A.G."/>
            <person name="Kuo A."/>
            <person name="Tritt A."/>
            <person name="Lipzen A."/>
            <person name="He G."/>
            <person name="Yan M."/>
            <person name="Ng V."/>
            <person name="Cullen D."/>
            <person name="Martin F."/>
            <person name="Rosso M.-N."/>
            <person name="Henrissat B."/>
            <person name="Hibbett D."/>
            <person name="Martinez A.T."/>
            <person name="Grigoriev I.V."/>
        </authorList>
    </citation>
    <scope>NUCLEOTIDE SEQUENCE</scope>
    <source>
        <strain evidence="2">CIRM-BRFM 674</strain>
    </source>
</reference>
<keyword evidence="3" id="KW-1185">Reference proteome</keyword>
<evidence type="ECO:0000313" key="3">
    <source>
        <dbReference type="Proteomes" id="UP000807469"/>
    </source>
</evidence>
<feature type="region of interest" description="Disordered" evidence="1">
    <location>
        <begin position="212"/>
        <end position="265"/>
    </location>
</feature>
<feature type="region of interest" description="Disordered" evidence="1">
    <location>
        <begin position="137"/>
        <end position="164"/>
    </location>
</feature>
<feature type="region of interest" description="Disordered" evidence="1">
    <location>
        <begin position="341"/>
        <end position="409"/>
    </location>
</feature>